<dbReference type="AlphaFoldDB" id="A0A2Z4JDY2"/>
<evidence type="ECO:0000259" key="2">
    <source>
        <dbReference type="Pfam" id="PF13354"/>
    </source>
</evidence>
<dbReference type="PANTHER" id="PTHR35333:SF3">
    <property type="entry name" value="BETA-LACTAMASE-TYPE TRANSPEPTIDASE FOLD CONTAINING PROTEIN"/>
    <property type="match status" value="1"/>
</dbReference>
<dbReference type="InterPro" id="IPR045155">
    <property type="entry name" value="Beta-lactam_cat"/>
</dbReference>
<dbReference type="GO" id="GO:0030655">
    <property type="term" value="P:beta-lactam antibiotic catabolic process"/>
    <property type="evidence" value="ECO:0007669"/>
    <property type="project" value="InterPro"/>
</dbReference>
<name>A0A2Z4JDY2_9ACTN</name>
<accession>A0A2Z4JDY2</accession>
<feature type="domain" description="Beta-lactamase class A catalytic" evidence="2">
    <location>
        <begin position="70"/>
        <end position="117"/>
    </location>
</feature>
<dbReference type="EMBL" id="CP030074">
    <property type="protein sequence ID" value="AWW43352.1"/>
    <property type="molecule type" value="Genomic_DNA"/>
</dbReference>
<dbReference type="Pfam" id="PF13354">
    <property type="entry name" value="Beta-lactamase2"/>
    <property type="match status" value="2"/>
</dbReference>
<dbReference type="SUPFAM" id="SSF56601">
    <property type="entry name" value="beta-lactamase/transpeptidase-like"/>
    <property type="match status" value="1"/>
</dbReference>
<evidence type="ECO:0000313" key="4">
    <source>
        <dbReference type="Proteomes" id="UP000249616"/>
    </source>
</evidence>
<dbReference type="InterPro" id="IPR012338">
    <property type="entry name" value="Beta-lactam/transpept-like"/>
</dbReference>
<reference evidence="4" key="1">
    <citation type="submission" date="2018-06" db="EMBL/GenBank/DDBJ databases">
        <authorList>
            <person name="Li K."/>
        </authorList>
    </citation>
    <scope>NUCLEOTIDE SEQUENCE [LARGE SCALE GENOMIC DNA]</scope>
    <source>
        <strain evidence="4">ZFG47</strain>
        <plasmid evidence="4">unnamed1</plasmid>
    </source>
</reference>
<dbReference type="GO" id="GO:0046677">
    <property type="term" value="P:response to antibiotic"/>
    <property type="evidence" value="ECO:0007669"/>
    <property type="project" value="InterPro"/>
</dbReference>
<organism evidence="3 4">
    <name type="scientific">Streptomyces cadmiisoli</name>
    <dbReference type="NCBI Taxonomy" id="2184053"/>
    <lineage>
        <taxon>Bacteria</taxon>
        <taxon>Bacillati</taxon>
        <taxon>Actinomycetota</taxon>
        <taxon>Actinomycetes</taxon>
        <taxon>Kitasatosporales</taxon>
        <taxon>Streptomycetaceae</taxon>
        <taxon>Streptomyces</taxon>
        <taxon>Streptomyces aurantiacus group</taxon>
    </lineage>
</organism>
<keyword evidence="3" id="KW-0614">Plasmid</keyword>
<keyword evidence="1" id="KW-0732">Signal</keyword>
<protein>
    <recommendedName>
        <fullName evidence="2">Beta-lactamase class A catalytic domain-containing protein</fullName>
    </recommendedName>
</protein>
<dbReference type="RefSeq" id="WP_112443172.1">
    <property type="nucleotide sequence ID" value="NZ_CBDRHE010000011.1"/>
</dbReference>
<dbReference type="Gene3D" id="3.40.710.10">
    <property type="entry name" value="DD-peptidase/beta-lactamase superfamily"/>
    <property type="match status" value="1"/>
</dbReference>
<dbReference type="KEGG" id="scad:DN051_43060"/>
<feature type="chain" id="PRO_5039698053" description="Beta-lactamase class A catalytic domain-containing protein" evidence="1">
    <location>
        <begin position="26"/>
        <end position="286"/>
    </location>
</feature>
<geneLocation type="plasmid" evidence="3 4">
    <name>unnamed1</name>
</geneLocation>
<keyword evidence="4" id="KW-1185">Reference proteome</keyword>
<feature type="signal peptide" evidence="1">
    <location>
        <begin position="1"/>
        <end position="25"/>
    </location>
</feature>
<feature type="domain" description="Beta-lactamase class A catalytic" evidence="2">
    <location>
        <begin position="121"/>
        <end position="258"/>
    </location>
</feature>
<dbReference type="InterPro" id="IPR000871">
    <property type="entry name" value="Beta-lactam_class-A"/>
</dbReference>
<evidence type="ECO:0000313" key="3">
    <source>
        <dbReference type="EMBL" id="AWW43352.1"/>
    </source>
</evidence>
<dbReference type="PANTHER" id="PTHR35333">
    <property type="entry name" value="BETA-LACTAMASE"/>
    <property type="match status" value="1"/>
</dbReference>
<evidence type="ECO:0000256" key="1">
    <source>
        <dbReference type="SAM" id="SignalP"/>
    </source>
</evidence>
<dbReference type="Proteomes" id="UP000249616">
    <property type="component" value="Plasmid unnamed1"/>
</dbReference>
<proteinExistence type="predicted"/>
<sequence length="286" mass="30504">MMRNRIPRRALAVAAAAGAVTSVGAGQVYAAPSAPSAPRVSCVSAKAGLAAELQRDITAALDRQDATTAVSLRDRTTGTLCTLRPDQRFDSASTVKVTVLAALLRDVHQQGRHLTDREARLAREMITESDNNATAALWKQLGRAKVEAFLAAAGMNETVLGEGRFWGLTQITARDEQKLMDLVSTRNRVLSDAARGHILKLMSEVVPEQRWGTPAGAPASATVHVKNGWLSRTEHGWRVHSLGVFTGGKHDYSLTVLTEDASTMKAGIKVVEAVARAVHGDLAAAV</sequence>
<dbReference type="GO" id="GO:0008800">
    <property type="term" value="F:beta-lactamase activity"/>
    <property type="evidence" value="ECO:0007669"/>
    <property type="project" value="InterPro"/>
</dbReference>
<gene>
    <name evidence="3" type="ORF">DN051_43060</name>
</gene>